<dbReference type="eggNOG" id="COG3386">
    <property type="taxonomic scope" value="Bacteria"/>
</dbReference>
<accession>A0A1D8UWG5</accession>
<dbReference type="KEGG" id="kba:A0U89_13560"/>
<dbReference type="RefSeq" id="WP_070403482.1">
    <property type="nucleotide sequence ID" value="NZ_BJVW01000007.1"/>
</dbReference>
<dbReference type="Proteomes" id="UP000179145">
    <property type="component" value="Chromosome"/>
</dbReference>
<dbReference type="PRINTS" id="PR01790">
    <property type="entry name" value="SMP30FAMILY"/>
</dbReference>
<dbReference type="InterPro" id="IPR051262">
    <property type="entry name" value="SMP-30/CGR1_Lactonase"/>
</dbReference>
<proteinExistence type="predicted"/>
<gene>
    <name evidence="3" type="ORF">A0U89_13560</name>
</gene>
<dbReference type="InterPro" id="IPR005511">
    <property type="entry name" value="SMP-30"/>
</dbReference>
<dbReference type="AlphaFoldDB" id="A0A1D8UWG5"/>
<dbReference type="OrthoDB" id="241638at2"/>
<dbReference type="EMBL" id="CP014674">
    <property type="protein sequence ID" value="AOX17982.1"/>
    <property type="molecule type" value="Genomic_DNA"/>
</dbReference>
<feature type="binding site" evidence="2">
    <location>
        <position position="196"/>
    </location>
    <ligand>
        <name>a divalent metal cation</name>
        <dbReference type="ChEBI" id="CHEBI:60240"/>
    </ligand>
</feature>
<evidence type="ECO:0000313" key="3">
    <source>
        <dbReference type="EMBL" id="AOX17982.1"/>
    </source>
</evidence>
<evidence type="ECO:0000256" key="1">
    <source>
        <dbReference type="PIRSR" id="PIRSR605511-1"/>
    </source>
</evidence>
<evidence type="ECO:0000313" key="4">
    <source>
        <dbReference type="Proteomes" id="UP000179145"/>
    </source>
</evidence>
<sequence>MAYEVGRTLRRPAPPEEISDWAGPSFDDVRLQNILAPQARLLALHTGTVHSEGPVWDRKSNRLLWSDVVNRRVLGWYPDGRVETMIDRTFFVNGNAFLPDGVTMVHCEHGRRCISRSGGQGDPEPWITHYQGKRLNSPNDIIVGADGAIWFSDPTFGISIPREGCLAEPELDHRSVYRFDPARHELQRMADFEQPNGLAFSPDGKLLYVSDTSRAAKGDKHEIQSFEVSAAGLSHRRVFCRVGKGIPDGFKVDKRGWIWSTADDGIHIFAPDGRELGMIPTPQTAGNCCFGGENMTRLFIAAETQLLAIDLAEPAL</sequence>
<feature type="binding site" evidence="2">
    <location>
        <position position="163"/>
    </location>
    <ligand>
        <name>substrate</name>
    </ligand>
</feature>
<dbReference type="Gene3D" id="2.120.10.30">
    <property type="entry name" value="TolB, C-terminal domain"/>
    <property type="match status" value="1"/>
</dbReference>
<feature type="binding site" evidence="2">
    <location>
        <position position="52"/>
    </location>
    <ligand>
        <name>a divalent metal cation</name>
        <dbReference type="ChEBI" id="CHEBI:60240"/>
    </ligand>
</feature>
<dbReference type="PANTHER" id="PTHR47572:SF4">
    <property type="entry name" value="LACTONASE DRP35"/>
    <property type="match status" value="1"/>
</dbReference>
<dbReference type="Pfam" id="PF08450">
    <property type="entry name" value="SGL"/>
    <property type="match status" value="1"/>
</dbReference>
<dbReference type="SUPFAM" id="SSF63829">
    <property type="entry name" value="Calcium-dependent phosphotriesterase"/>
    <property type="match status" value="1"/>
</dbReference>
<feature type="binding site" evidence="2">
    <location>
        <position position="248"/>
    </location>
    <ligand>
        <name>a divalent metal cation</name>
        <dbReference type="ChEBI" id="CHEBI:60240"/>
    </ligand>
</feature>
<name>A0A1D8UWG5_9PROT</name>
<keyword evidence="4" id="KW-1185">Reference proteome</keyword>
<feature type="binding site" evidence="2">
    <location>
        <position position="139"/>
    </location>
    <ligand>
        <name>substrate</name>
    </ligand>
</feature>
<keyword evidence="2" id="KW-0479">Metal-binding</keyword>
<dbReference type="InterPro" id="IPR013658">
    <property type="entry name" value="SGL"/>
</dbReference>
<feature type="active site" description="Proton donor/acceptor" evidence="1">
    <location>
        <position position="248"/>
    </location>
</feature>
<protein>
    <submittedName>
        <fullName evidence="3">Gluconolactonase</fullName>
    </submittedName>
</protein>
<comment type="cofactor">
    <cofactor evidence="2">
        <name>Zn(2+)</name>
        <dbReference type="ChEBI" id="CHEBI:29105"/>
    </cofactor>
    <text evidence="2">Binds 1 divalent metal cation per subunit.</text>
</comment>
<organism evidence="3 4">
    <name type="scientific">Kozakia baliensis</name>
    <dbReference type="NCBI Taxonomy" id="153496"/>
    <lineage>
        <taxon>Bacteria</taxon>
        <taxon>Pseudomonadati</taxon>
        <taxon>Pseudomonadota</taxon>
        <taxon>Alphaproteobacteria</taxon>
        <taxon>Acetobacterales</taxon>
        <taxon>Acetobacteraceae</taxon>
        <taxon>Kozakia</taxon>
    </lineage>
</organism>
<dbReference type="PANTHER" id="PTHR47572">
    <property type="entry name" value="LIPOPROTEIN-RELATED"/>
    <property type="match status" value="1"/>
</dbReference>
<dbReference type="STRING" id="153496.A0U89_13560"/>
<dbReference type="GO" id="GO:0046872">
    <property type="term" value="F:metal ion binding"/>
    <property type="evidence" value="ECO:0007669"/>
    <property type="project" value="UniProtKB-KW"/>
</dbReference>
<keyword evidence="2" id="KW-0862">Zinc</keyword>
<evidence type="ECO:0000256" key="2">
    <source>
        <dbReference type="PIRSR" id="PIRSR605511-2"/>
    </source>
</evidence>
<dbReference type="InterPro" id="IPR011042">
    <property type="entry name" value="6-blade_b-propeller_TolB-like"/>
</dbReference>
<reference evidence="3 4" key="1">
    <citation type="journal article" date="2016" name="Microb. Cell Fact.">
        <title>Dissection of exopolysaccharide biosynthesis in Kozakia baliensis.</title>
        <authorList>
            <person name="Brandt J.U."/>
            <person name="Jakob F."/>
            <person name="Behr J."/>
            <person name="Geissler A.J."/>
            <person name="Vogel R.F."/>
        </authorList>
    </citation>
    <scope>NUCLEOTIDE SEQUENCE [LARGE SCALE GENOMIC DNA]</scope>
    <source>
        <strain evidence="3 4">DSM 14400</strain>
    </source>
</reference>